<keyword evidence="2" id="KW-1185">Reference proteome</keyword>
<proteinExistence type="predicted"/>
<dbReference type="InterPro" id="IPR049805">
    <property type="entry name" value="Lasso_benenodin"/>
</dbReference>
<dbReference type="Pfam" id="PF24178">
    <property type="entry name" value="Subterisin"/>
    <property type="match status" value="1"/>
</dbReference>
<dbReference type="Proteomes" id="UP000755104">
    <property type="component" value="Unassembled WGS sequence"/>
</dbReference>
<gene>
    <name evidence="1" type="ORF">K3174_03980</name>
</gene>
<dbReference type="EMBL" id="JAIGNO010000002">
    <property type="protein sequence ID" value="MBX7481676.1"/>
    <property type="molecule type" value="Genomic_DNA"/>
</dbReference>
<evidence type="ECO:0000313" key="1">
    <source>
        <dbReference type="EMBL" id="MBX7481676.1"/>
    </source>
</evidence>
<dbReference type="RefSeq" id="WP_221555777.1">
    <property type="nucleotide sequence ID" value="NZ_JAIGNO010000002.1"/>
</dbReference>
<comment type="caution">
    <text evidence="1">The sequence shown here is derived from an EMBL/GenBank/DDBJ whole genome shotgun (WGS) entry which is preliminary data.</text>
</comment>
<name>A0ABS7J2Y0_9SPHN</name>
<organism evidence="1 2">
    <name type="scientific">Qipengyuania qiaonensis</name>
    <dbReference type="NCBI Taxonomy" id="2867240"/>
    <lineage>
        <taxon>Bacteria</taxon>
        <taxon>Pseudomonadati</taxon>
        <taxon>Pseudomonadota</taxon>
        <taxon>Alphaproteobacteria</taxon>
        <taxon>Sphingomonadales</taxon>
        <taxon>Erythrobacteraceae</taxon>
        <taxon>Qipengyuania</taxon>
    </lineage>
</organism>
<reference evidence="1 2" key="1">
    <citation type="submission" date="2021-08" db="EMBL/GenBank/DDBJ databases">
        <title>Comparative Genomics Analysis of the Genus Qipengyuania Reveals Extensive Genetic Diversity and Metabolic Versatility, Including the Description of Fifteen Novel Species.</title>
        <authorList>
            <person name="Liu Y."/>
        </authorList>
    </citation>
    <scope>NUCLEOTIDE SEQUENCE [LARGE SCALE GENOMIC DNA]</scope>
    <source>
        <strain evidence="1 2">6D47A</strain>
    </source>
</reference>
<evidence type="ECO:0000313" key="2">
    <source>
        <dbReference type="Proteomes" id="UP000755104"/>
    </source>
</evidence>
<accession>A0ABS7J2Y0</accession>
<protein>
    <submittedName>
        <fullName evidence="1">Uncharacterized protein</fullName>
    </submittedName>
</protein>
<sequence>MKTPQSVKQPAIELGKVSVQTKGQGVLGIDNSTARRDFMPGILTN</sequence>